<sequence>MFSSASSFLHRSFSQSKNKHDVNSRSDIGESRQEEVKDDKCIKSADEVPPSKPYPKTEQVIPSSVDAIFKVPLVHKTAGVAVTEHGFAANNHFPSVSRILEKTKSPNLTVMLDKWKSKMTAKHGSVKFEKMQKERLNIGEELHEAFTLQYLKQKTPCEKIKLPTAVKPFFTSLQPVLSEFHDLVARETWIHHSTLCYKGQLDAIVMYRDRPTLLELKTSDKLKSTLQSTYDTPLQCVAYVGAWNAASPDKQVSPKYCLCMLHLCLIYPFSH</sequence>
<organism evidence="2 3">
    <name type="scientific">Soboliphyme baturini</name>
    <dbReference type="NCBI Taxonomy" id="241478"/>
    <lineage>
        <taxon>Eukaryota</taxon>
        <taxon>Metazoa</taxon>
        <taxon>Ecdysozoa</taxon>
        <taxon>Nematoda</taxon>
        <taxon>Enoplea</taxon>
        <taxon>Dorylaimia</taxon>
        <taxon>Dioctophymatida</taxon>
        <taxon>Dioctophymatoidea</taxon>
        <taxon>Soboliphymatidae</taxon>
        <taxon>Soboliphyme</taxon>
    </lineage>
</organism>
<evidence type="ECO:0008006" key="4">
    <source>
        <dbReference type="Google" id="ProtNLM"/>
    </source>
</evidence>
<gene>
    <name evidence="2" type="ORF">SBAD_LOCUS9238</name>
</gene>
<name>A0A3P8CT98_9BILA</name>
<proteinExistence type="predicted"/>
<accession>A0A3P8CT98</accession>
<dbReference type="PANTHER" id="PTHR31340">
    <property type="entry name" value="MITOCHONDRIAL GENOME MAINTENANCE EXONUCLEASE 1"/>
    <property type="match status" value="1"/>
</dbReference>
<dbReference type="OrthoDB" id="5777131at2759"/>
<dbReference type="Proteomes" id="UP000270296">
    <property type="component" value="Unassembled WGS sequence"/>
</dbReference>
<dbReference type="PANTHER" id="PTHR31340:SF3">
    <property type="entry name" value="MITOCHONDRIAL GENOME MAINTENANCE EXONUCLEASE 1"/>
    <property type="match status" value="1"/>
</dbReference>
<dbReference type="GO" id="GO:0006264">
    <property type="term" value="P:mitochondrial DNA replication"/>
    <property type="evidence" value="ECO:0007669"/>
    <property type="project" value="TreeGrafter"/>
</dbReference>
<feature type="region of interest" description="Disordered" evidence="1">
    <location>
        <begin position="1"/>
        <end position="59"/>
    </location>
</feature>
<evidence type="ECO:0000313" key="2">
    <source>
        <dbReference type="EMBL" id="VDP22065.1"/>
    </source>
</evidence>
<reference evidence="2 3" key="1">
    <citation type="submission" date="2018-11" db="EMBL/GenBank/DDBJ databases">
        <authorList>
            <consortium name="Pathogen Informatics"/>
        </authorList>
    </citation>
    <scope>NUCLEOTIDE SEQUENCE [LARGE SCALE GENOMIC DNA]</scope>
</reference>
<keyword evidence="3" id="KW-1185">Reference proteome</keyword>
<dbReference type="EMBL" id="UZAM01012481">
    <property type="protein sequence ID" value="VDP22065.1"/>
    <property type="molecule type" value="Genomic_DNA"/>
</dbReference>
<dbReference type="GO" id="GO:0008297">
    <property type="term" value="F:single-stranded DNA exodeoxyribonuclease activity"/>
    <property type="evidence" value="ECO:0007669"/>
    <property type="project" value="TreeGrafter"/>
</dbReference>
<feature type="compositionally biased region" description="Low complexity" evidence="1">
    <location>
        <begin position="1"/>
        <end position="16"/>
    </location>
</feature>
<protein>
    <recommendedName>
        <fullName evidence="4">Mitochondrial genome maintenance exonuclease 1</fullName>
    </recommendedName>
</protein>
<feature type="compositionally biased region" description="Basic and acidic residues" evidence="1">
    <location>
        <begin position="18"/>
        <end position="46"/>
    </location>
</feature>
<evidence type="ECO:0000313" key="3">
    <source>
        <dbReference type="Proteomes" id="UP000270296"/>
    </source>
</evidence>
<dbReference type="AlphaFoldDB" id="A0A3P8CT98"/>
<evidence type="ECO:0000256" key="1">
    <source>
        <dbReference type="SAM" id="MobiDB-lite"/>
    </source>
</evidence>
<dbReference type="GO" id="GO:0005739">
    <property type="term" value="C:mitochondrion"/>
    <property type="evidence" value="ECO:0007669"/>
    <property type="project" value="TreeGrafter"/>
</dbReference>